<evidence type="ECO:0000259" key="1">
    <source>
        <dbReference type="Pfam" id="PF13460"/>
    </source>
</evidence>
<feature type="domain" description="NAD(P)-binding" evidence="1">
    <location>
        <begin position="5"/>
        <end position="171"/>
    </location>
</feature>
<reference evidence="3" key="1">
    <citation type="submission" date="2016-06" db="EMBL/GenBank/DDBJ databases">
        <authorList>
            <person name="Sutton G."/>
            <person name="Brinkac L."/>
            <person name="Sanka R."/>
            <person name="Adams M."/>
            <person name="Lau E."/>
            <person name="Sam S."/>
            <person name="Sreng N."/>
            <person name="Him V."/>
            <person name="Kerleguer A."/>
            <person name="Cheng S."/>
        </authorList>
    </citation>
    <scope>NUCLEOTIDE SEQUENCE [LARGE SCALE GENOMIC DNA]</scope>
    <source>
        <strain evidence="3">E861</strain>
    </source>
</reference>
<comment type="caution">
    <text evidence="2">The sequence shown here is derived from an EMBL/GenBank/DDBJ whole genome shotgun (WGS) entry which is preliminary data.</text>
</comment>
<dbReference type="Proteomes" id="UP000093592">
    <property type="component" value="Unassembled WGS sequence"/>
</dbReference>
<dbReference type="EMBL" id="LZKJ01000108">
    <property type="protein sequence ID" value="OBI46367.1"/>
    <property type="molecule type" value="Genomic_DNA"/>
</dbReference>
<dbReference type="GO" id="GO:0004029">
    <property type="term" value="F:aldehyde dehydrogenase (NAD+) activity"/>
    <property type="evidence" value="ECO:0007669"/>
    <property type="project" value="TreeGrafter"/>
</dbReference>
<accession>A0A1A2ZA50</accession>
<organism evidence="2 3">
    <name type="scientific">Mycobacterium kyorinense</name>
    <dbReference type="NCBI Taxonomy" id="487514"/>
    <lineage>
        <taxon>Bacteria</taxon>
        <taxon>Bacillati</taxon>
        <taxon>Actinomycetota</taxon>
        <taxon>Actinomycetes</taxon>
        <taxon>Mycobacteriales</taxon>
        <taxon>Mycobacteriaceae</taxon>
        <taxon>Mycobacterium</taxon>
    </lineage>
</organism>
<proteinExistence type="predicted"/>
<dbReference type="OrthoDB" id="9787292at2"/>
<dbReference type="Gene3D" id="3.40.50.720">
    <property type="entry name" value="NAD(P)-binding Rossmann-like Domain"/>
    <property type="match status" value="1"/>
</dbReference>
<dbReference type="PANTHER" id="PTHR48079:SF6">
    <property type="entry name" value="NAD(P)-BINDING DOMAIN-CONTAINING PROTEIN-RELATED"/>
    <property type="match status" value="1"/>
</dbReference>
<gene>
    <name evidence="2" type="ORF">A5707_21275</name>
</gene>
<evidence type="ECO:0000313" key="3">
    <source>
        <dbReference type="Proteomes" id="UP000093592"/>
    </source>
</evidence>
<dbReference type="InterPro" id="IPR051783">
    <property type="entry name" value="NAD(P)-dependent_oxidoreduct"/>
</dbReference>
<dbReference type="GO" id="GO:0005737">
    <property type="term" value="C:cytoplasm"/>
    <property type="evidence" value="ECO:0007669"/>
    <property type="project" value="TreeGrafter"/>
</dbReference>
<dbReference type="Pfam" id="PF13460">
    <property type="entry name" value="NAD_binding_10"/>
    <property type="match status" value="1"/>
</dbReference>
<sequence length="305" mass="32333">MFVTGGTGAIGGHTVPALVAAGHEVTALARSDRKASVLASQGATPLQVSLFDRDGLAKAFTGHDAVVNMASALPSPQRFILKSAWTECQRIRIEGSAAVVDAALAAGVPRLVQESVAMIYRDGGDRWIDEEWPVDHYPIASGNHGAETSARRFAETGSDAVILRFGLFYGPGAAHSEQIIDLARRHIAFQAGRAETYISAIHLADAAGAVVAALQCPAGTYNIVDDDPVTKKQNTQAMADAVGAKTWITGPGRLALLLGDRTTSMTRSLRVANARFRAGTDWRPRYPSVREGYRAVVVTVRSQGG</sequence>
<dbReference type="PANTHER" id="PTHR48079">
    <property type="entry name" value="PROTEIN YEEZ"/>
    <property type="match status" value="1"/>
</dbReference>
<dbReference type="AlphaFoldDB" id="A0A1A2ZA50"/>
<protein>
    <submittedName>
        <fullName evidence="2">Epimerase</fullName>
    </submittedName>
</protein>
<evidence type="ECO:0000313" key="2">
    <source>
        <dbReference type="EMBL" id="OBI46367.1"/>
    </source>
</evidence>
<dbReference type="InterPro" id="IPR016040">
    <property type="entry name" value="NAD(P)-bd_dom"/>
</dbReference>
<dbReference type="SUPFAM" id="SSF51735">
    <property type="entry name" value="NAD(P)-binding Rossmann-fold domains"/>
    <property type="match status" value="1"/>
</dbReference>
<dbReference type="RefSeq" id="WP_065014542.1">
    <property type="nucleotide sequence ID" value="NZ_LZKJ01000108.1"/>
</dbReference>
<dbReference type="InterPro" id="IPR036291">
    <property type="entry name" value="NAD(P)-bd_dom_sf"/>
</dbReference>
<name>A0A1A2ZA50_9MYCO</name>